<dbReference type="Proteomes" id="UP000533017">
    <property type="component" value="Unassembled WGS sequence"/>
</dbReference>
<name>A0A1I2VMK6_9ACTN</name>
<reference evidence="2 3" key="1">
    <citation type="submission" date="2016-10" db="EMBL/GenBank/DDBJ databases">
        <authorList>
            <person name="de Groot N.N."/>
        </authorList>
    </citation>
    <scope>NUCLEOTIDE SEQUENCE [LARGE SCALE GENOMIC DNA]</scope>
    <source>
        <strain evidence="2 3">CPCC 202808</strain>
    </source>
</reference>
<keyword evidence="4" id="KW-1185">Reference proteome</keyword>
<dbReference type="RefSeq" id="WP_092884480.1">
    <property type="nucleotide sequence ID" value="NZ_FOOI01000009.1"/>
</dbReference>
<evidence type="ECO:0000313" key="3">
    <source>
        <dbReference type="Proteomes" id="UP000199052"/>
    </source>
</evidence>
<dbReference type="AlphaFoldDB" id="A0A1I2VMK6"/>
<accession>A0A1I2VMK6</accession>
<dbReference type="EMBL" id="FOOI01000009">
    <property type="protein sequence ID" value="SFG90554.1"/>
    <property type="molecule type" value="Genomic_DNA"/>
</dbReference>
<dbReference type="OrthoDB" id="5197182at2"/>
<gene>
    <name evidence="1" type="ORF">FHR37_002100</name>
    <name evidence="2" type="ORF">SAMN05421678_109257</name>
</gene>
<dbReference type="EMBL" id="JACBZA010000001">
    <property type="protein sequence ID" value="NYH83249.1"/>
    <property type="molecule type" value="Genomic_DNA"/>
</dbReference>
<evidence type="ECO:0000313" key="4">
    <source>
        <dbReference type="Proteomes" id="UP000533017"/>
    </source>
</evidence>
<sequence length="126" mass="13750">MDEVLRQALEPILCDLRSAGIRLPRVVDDWPYPTSSPGAGEGMVLDPDGTGATGIWADGSAPEFERVAMVADQLQDIAIEGRWVPTNWPPCPHHPDKHPLVVSAHERRAVWICPVDEVLIAPVGML</sequence>
<protein>
    <submittedName>
        <fullName evidence="2">Uncharacterized protein</fullName>
    </submittedName>
</protein>
<dbReference type="Proteomes" id="UP000199052">
    <property type="component" value="Unassembled WGS sequence"/>
</dbReference>
<evidence type="ECO:0000313" key="1">
    <source>
        <dbReference type="EMBL" id="NYH83249.1"/>
    </source>
</evidence>
<evidence type="ECO:0000313" key="2">
    <source>
        <dbReference type="EMBL" id="SFG90554.1"/>
    </source>
</evidence>
<organism evidence="2 3">
    <name type="scientific">Actinopolymorpha cephalotaxi</name>
    <dbReference type="NCBI Taxonomy" id="504797"/>
    <lineage>
        <taxon>Bacteria</taxon>
        <taxon>Bacillati</taxon>
        <taxon>Actinomycetota</taxon>
        <taxon>Actinomycetes</taxon>
        <taxon>Propionibacteriales</taxon>
        <taxon>Actinopolymorphaceae</taxon>
        <taxon>Actinopolymorpha</taxon>
    </lineage>
</organism>
<reference evidence="1 4" key="2">
    <citation type="submission" date="2020-07" db="EMBL/GenBank/DDBJ databases">
        <title>Sequencing the genomes of 1000 actinobacteria strains.</title>
        <authorList>
            <person name="Klenk H.-P."/>
        </authorList>
    </citation>
    <scope>NUCLEOTIDE SEQUENCE [LARGE SCALE GENOMIC DNA]</scope>
    <source>
        <strain evidence="1 4">DSM 45117</strain>
    </source>
</reference>
<proteinExistence type="predicted"/>